<evidence type="ECO:0000313" key="2">
    <source>
        <dbReference type="Proteomes" id="UP001165122"/>
    </source>
</evidence>
<keyword evidence="2" id="KW-1185">Reference proteome</keyword>
<reference evidence="2" key="1">
    <citation type="journal article" date="2023" name="Commun. Biol.">
        <title>Genome analysis of Parmales, the sister group of diatoms, reveals the evolutionary specialization of diatoms from phago-mixotrophs to photoautotrophs.</title>
        <authorList>
            <person name="Ban H."/>
            <person name="Sato S."/>
            <person name="Yoshikawa S."/>
            <person name="Yamada K."/>
            <person name="Nakamura Y."/>
            <person name="Ichinomiya M."/>
            <person name="Sato N."/>
            <person name="Blanc-Mathieu R."/>
            <person name="Endo H."/>
            <person name="Kuwata A."/>
            <person name="Ogata H."/>
        </authorList>
    </citation>
    <scope>NUCLEOTIDE SEQUENCE [LARGE SCALE GENOMIC DNA]</scope>
    <source>
        <strain evidence="2">NIES 3700</strain>
    </source>
</reference>
<name>A0A9W7AM85_9STRA</name>
<proteinExistence type="predicted"/>
<dbReference type="OrthoDB" id="201706at2759"/>
<dbReference type="Proteomes" id="UP001165122">
    <property type="component" value="Unassembled WGS sequence"/>
</dbReference>
<dbReference type="AlphaFoldDB" id="A0A9W7AM85"/>
<accession>A0A9W7AM85</accession>
<gene>
    <name evidence="1" type="ORF">TrLO_g15415</name>
</gene>
<protein>
    <submittedName>
        <fullName evidence="1">Uncharacterized protein</fullName>
    </submittedName>
</protein>
<dbReference type="EMBL" id="BRXW01000642">
    <property type="protein sequence ID" value="GMH71663.1"/>
    <property type="molecule type" value="Genomic_DNA"/>
</dbReference>
<sequence>MIFVLYHVPCNRTDRTTFVPTTAMAMLISPKFLFLLLTLVISSNPFRIPPSKTRHRPLRNPLHISTIERTQSQLPSSQPQSQSNNFRLPHSITDILTVTTHLSLCLLLSTSLTILDDYTSIHNPSPSTSTRRFNSPNHPGIKGMASSAEEARLARYEWDGNTNTKDIKSYNEIMYNHRTVTIKEWNSQTPVTEYEVNRAIRNLRIINSKIDLIDKLLDEYEYDKVLEILNSSTFQKTMSSSFEVLRQSNALSEEASRDVGFAWGSCAWRHCGARADAEEAIGEMTKFLGMFEPYEGKFCMNIVRRSVEEVLESVGKV</sequence>
<evidence type="ECO:0000313" key="1">
    <source>
        <dbReference type="EMBL" id="GMH71663.1"/>
    </source>
</evidence>
<comment type="caution">
    <text evidence="1">The sequence shown here is derived from an EMBL/GenBank/DDBJ whole genome shotgun (WGS) entry which is preliminary data.</text>
</comment>
<organism evidence="1 2">
    <name type="scientific">Triparma laevis f. longispina</name>
    <dbReference type="NCBI Taxonomy" id="1714387"/>
    <lineage>
        <taxon>Eukaryota</taxon>
        <taxon>Sar</taxon>
        <taxon>Stramenopiles</taxon>
        <taxon>Ochrophyta</taxon>
        <taxon>Bolidophyceae</taxon>
        <taxon>Parmales</taxon>
        <taxon>Triparmaceae</taxon>
        <taxon>Triparma</taxon>
    </lineage>
</organism>